<evidence type="ECO:0000256" key="1">
    <source>
        <dbReference type="ARBA" id="ARBA00001933"/>
    </source>
</evidence>
<dbReference type="InterPro" id="IPR029066">
    <property type="entry name" value="PLP-binding_barrel"/>
</dbReference>
<reference evidence="5" key="1">
    <citation type="journal article" date="2019" name="Int. J. Syst. Evol. Microbiol.">
        <title>The Global Catalogue of Microorganisms (GCM) 10K type strain sequencing project: providing services to taxonomists for standard genome sequencing and annotation.</title>
        <authorList>
            <consortium name="The Broad Institute Genomics Platform"/>
            <consortium name="The Broad Institute Genome Sequencing Center for Infectious Disease"/>
            <person name="Wu L."/>
            <person name="Ma J."/>
        </authorList>
    </citation>
    <scope>NUCLEOTIDE SEQUENCE [LARGE SCALE GENOMIC DNA]</scope>
    <source>
        <strain evidence="5">CGMCC 4.7645</strain>
    </source>
</reference>
<evidence type="ECO:0000259" key="3">
    <source>
        <dbReference type="Pfam" id="PF02784"/>
    </source>
</evidence>
<dbReference type="Pfam" id="PF02784">
    <property type="entry name" value="Orn_Arg_deC_N"/>
    <property type="match status" value="1"/>
</dbReference>
<name>A0ABW5G183_9PSEU</name>
<dbReference type="InterPro" id="IPR009006">
    <property type="entry name" value="Ala_racemase/Decarboxylase_C"/>
</dbReference>
<dbReference type="Gene3D" id="3.20.20.10">
    <property type="entry name" value="Alanine racemase"/>
    <property type="match status" value="1"/>
</dbReference>
<dbReference type="InterPro" id="IPR022644">
    <property type="entry name" value="De-COase2_N"/>
</dbReference>
<proteinExistence type="predicted"/>
<gene>
    <name evidence="4" type="ORF">ACFSXZ_31610</name>
</gene>
<comment type="caution">
    <text evidence="4">The sequence shown here is derived from an EMBL/GenBank/DDBJ whole genome shotgun (WGS) entry which is preliminary data.</text>
</comment>
<dbReference type="SUPFAM" id="SSF51419">
    <property type="entry name" value="PLP-binding barrel"/>
    <property type="match status" value="1"/>
</dbReference>
<comment type="cofactor">
    <cofactor evidence="1">
        <name>pyridoxal 5'-phosphate</name>
        <dbReference type="ChEBI" id="CHEBI:597326"/>
    </cofactor>
</comment>
<keyword evidence="5" id="KW-1185">Reference proteome</keyword>
<evidence type="ECO:0000313" key="4">
    <source>
        <dbReference type="EMBL" id="MFD2420886.1"/>
    </source>
</evidence>
<dbReference type="PANTHER" id="PTHR43727">
    <property type="entry name" value="DIAMINOPIMELATE DECARBOXYLASE"/>
    <property type="match status" value="1"/>
</dbReference>
<dbReference type="EMBL" id="JBHUKR010000021">
    <property type="protein sequence ID" value="MFD2420886.1"/>
    <property type="molecule type" value="Genomic_DNA"/>
</dbReference>
<accession>A0ABW5G183</accession>
<dbReference type="PANTHER" id="PTHR43727:SF2">
    <property type="entry name" value="GROUP IV DECARBOXYLASE"/>
    <property type="match status" value="1"/>
</dbReference>
<organism evidence="4 5">
    <name type="scientific">Amycolatopsis pigmentata</name>
    <dbReference type="NCBI Taxonomy" id="450801"/>
    <lineage>
        <taxon>Bacteria</taxon>
        <taxon>Bacillati</taxon>
        <taxon>Actinomycetota</taxon>
        <taxon>Actinomycetes</taxon>
        <taxon>Pseudonocardiales</taxon>
        <taxon>Pseudonocardiaceae</taxon>
        <taxon>Amycolatopsis</taxon>
    </lineage>
</organism>
<sequence>MTLGESIPSVARIGQGRLSRRVWPAGAVNGENGDVVMGGVSLTKIAAKFGTPTLVIDEADFRARCRHYRRRIPEMEIFYAAKASLTGPVASWCEREGLSLAVWSAGELALARSVDFPGERVTFHAGANTAEDLKAAIEYGAGRIALESFDEIEQVATIAPYGQPVLLRVGTGSDAHVVTEAAGRVLARRGLRLIGLHCHLGSQVLRVAVYEEAVRRMLGLLARIRDRHGVVLGLLNLGGGHAVPYRAHDPEFDLGGFGGRMRAALGYECERHRLPRPQVAIEPGRALIARAGVTLYRVLGVRESAGGRTFVTVDGGTGGNARLRTARLIGRHAGPVLREVTVVGRNAGVDDVPVEVALPLDVRAGDLMAMACTGGCGLSFISVHNGQAGIAAR</sequence>
<dbReference type="RefSeq" id="WP_378269175.1">
    <property type="nucleotide sequence ID" value="NZ_JBHUKR010000021.1"/>
</dbReference>
<dbReference type="PRINTS" id="PR01179">
    <property type="entry name" value="ODADCRBXLASE"/>
</dbReference>
<dbReference type="InterPro" id="IPR000183">
    <property type="entry name" value="Orn/DAP/Arg_de-COase"/>
</dbReference>
<dbReference type="SUPFAM" id="SSF50621">
    <property type="entry name" value="Alanine racemase C-terminal domain-like"/>
    <property type="match status" value="1"/>
</dbReference>
<keyword evidence="2" id="KW-0663">Pyridoxal phosphate</keyword>
<feature type="domain" description="Orn/DAP/Arg decarboxylase 2 N-terminal" evidence="3">
    <location>
        <begin position="59"/>
        <end position="177"/>
    </location>
</feature>
<protein>
    <submittedName>
        <fullName evidence="4">Diaminopimelate decarboxylase family protein</fullName>
    </submittedName>
</protein>
<dbReference type="Proteomes" id="UP001597417">
    <property type="component" value="Unassembled WGS sequence"/>
</dbReference>
<evidence type="ECO:0000313" key="5">
    <source>
        <dbReference type="Proteomes" id="UP001597417"/>
    </source>
</evidence>
<evidence type="ECO:0000256" key="2">
    <source>
        <dbReference type="ARBA" id="ARBA00022898"/>
    </source>
</evidence>
<dbReference type="Gene3D" id="2.40.37.10">
    <property type="entry name" value="Lyase, Ornithine Decarboxylase, Chain A, domain 1"/>
    <property type="match status" value="1"/>
</dbReference>